<keyword evidence="14 22" id="KW-0239">DNA-directed DNA polymerase</keyword>
<proteinExistence type="inferred from homology"/>
<feature type="compositionally biased region" description="Basic residues" evidence="23">
    <location>
        <begin position="1"/>
        <end position="11"/>
    </location>
</feature>
<dbReference type="GO" id="GO:0008296">
    <property type="term" value="F:3'-5'-DNA exonuclease activity"/>
    <property type="evidence" value="ECO:0007669"/>
    <property type="project" value="TreeGrafter"/>
</dbReference>
<name>A0A087GDY5_ARAAL</name>
<dbReference type="Pfam" id="PF24055">
    <property type="entry name" value="POL3_N"/>
    <property type="match status" value="1"/>
</dbReference>
<dbReference type="FunFam" id="1.10.132.60:FF:000001">
    <property type="entry name" value="DNA polymerase"/>
    <property type="match status" value="1"/>
</dbReference>
<keyword evidence="9 22" id="KW-0479">Metal-binding</keyword>
<evidence type="ECO:0000256" key="2">
    <source>
        <dbReference type="ARBA" id="ARBA00004123"/>
    </source>
</evidence>
<dbReference type="SUPFAM" id="SSF53098">
    <property type="entry name" value="Ribonuclease H-like"/>
    <property type="match status" value="1"/>
</dbReference>
<evidence type="ECO:0000259" key="25">
    <source>
        <dbReference type="Pfam" id="PF03104"/>
    </source>
</evidence>
<keyword evidence="4 22" id="KW-0004">4Fe-4S</keyword>
<dbReference type="GO" id="GO:0003887">
    <property type="term" value="F:DNA-directed DNA polymerase activity"/>
    <property type="evidence" value="ECO:0007669"/>
    <property type="project" value="UniProtKB-KW"/>
</dbReference>
<keyword evidence="6 22" id="KW-0548">Nucleotidyltransferase</keyword>
<keyword evidence="13" id="KW-0269">Exonuclease</keyword>
<protein>
    <recommendedName>
        <fullName evidence="22">DNA polymerase</fullName>
        <ecNumber evidence="22">2.7.7.7</ecNumber>
    </recommendedName>
</protein>
<dbReference type="GO" id="GO:0000166">
    <property type="term" value="F:nucleotide binding"/>
    <property type="evidence" value="ECO:0007669"/>
    <property type="project" value="InterPro"/>
</dbReference>
<feature type="domain" description="C4-type zinc-finger of DNA polymerase delta" evidence="26">
    <location>
        <begin position="1007"/>
        <end position="1076"/>
    </location>
</feature>
<comment type="similarity">
    <text evidence="3 22">Belongs to the DNA polymerase type-B family.</text>
</comment>
<dbReference type="InterPro" id="IPR042087">
    <property type="entry name" value="DNA_pol_B_thumb"/>
</dbReference>
<dbReference type="Gene3D" id="1.10.132.60">
    <property type="entry name" value="DNA polymerase family B, C-terminal domain"/>
    <property type="match status" value="1"/>
</dbReference>
<dbReference type="GO" id="GO:0003677">
    <property type="term" value="F:DNA binding"/>
    <property type="evidence" value="ECO:0007669"/>
    <property type="project" value="UniProtKB-KW"/>
</dbReference>
<evidence type="ECO:0000256" key="23">
    <source>
        <dbReference type="SAM" id="MobiDB-lite"/>
    </source>
</evidence>
<evidence type="ECO:0000256" key="7">
    <source>
        <dbReference type="ARBA" id="ARBA00022705"/>
    </source>
</evidence>
<evidence type="ECO:0000256" key="22">
    <source>
        <dbReference type="RuleBase" id="RU000442"/>
    </source>
</evidence>
<evidence type="ECO:0000256" key="14">
    <source>
        <dbReference type="ARBA" id="ARBA00022932"/>
    </source>
</evidence>
<keyword evidence="8" id="KW-0540">Nuclease</keyword>
<evidence type="ECO:0000259" key="24">
    <source>
        <dbReference type="Pfam" id="PF00136"/>
    </source>
</evidence>
<evidence type="ECO:0000256" key="13">
    <source>
        <dbReference type="ARBA" id="ARBA00022839"/>
    </source>
</evidence>
<dbReference type="InterPro" id="IPR036397">
    <property type="entry name" value="RNaseH_sf"/>
</dbReference>
<dbReference type="PANTHER" id="PTHR10322:SF23">
    <property type="entry name" value="DNA POLYMERASE DELTA CATALYTIC SUBUNIT"/>
    <property type="match status" value="1"/>
</dbReference>
<dbReference type="Gene3D" id="1.10.287.690">
    <property type="entry name" value="Helix hairpin bin"/>
    <property type="match status" value="1"/>
</dbReference>
<dbReference type="Pfam" id="PF14260">
    <property type="entry name" value="zf-C4pol"/>
    <property type="match status" value="1"/>
</dbReference>
<evidence type="ECO:0000256" key="6">
    <source>
        <dbReference type="ARBA" id="ARBA00022695"/>
    </source>
</evidence>
<keyword evidence="16 22" id="KW-0411">Iron-sulfur</keyword>
<dbReference type="InterPro" id="IPR050240">
    <property type="entry name" value="DNA_pol_type-B"/>
</dbReference>
<evidence type="ECO:0000313" key="28">
    <source>
        <dbReference type="EMBL" id="KFK28087.1"/>
    </source>
</evidence>
<feature type="region of interest" description="Disordered" evidence="23">
    <location>
        <begin position="1"/>
        <end position="38"/>
    </location>
</feature>
<dbReference type="NCBIfam" id="TIGR00592">
    <property type="entry name" value="pol2"/>
    <property type="match status" value="1"/>
</dbReference>
<evidence type="ECO:0000313" key="29">
    <source>
        <dbReference type="Proteomes" id="UP000029120"/>
    </source>
</evidence>
<dbReference type="eggNOG" id="KOG0969">
    <property type="taxonomic scope" value="Eukaryota"/>
</dbReference>
<evidence type="ECO:0000256" key="11">
    <source>
        <dbReference type="ARBA" id="ARBA00022801"/>
    </source>
</evidence>
<evidence type="ECO:0000256" key="19">
    <source>
        <dbReference type="ARBA" id="ARBA00049244"/>
    </source>
</evidence>
<evidence type="ECO:0000256" key="18">
    <source>
        <dbReference type="ARBA" id="ARBA00023242"/>
    </source>
</evidence>
<dbReference type="FunFam" id="1.10.287.690:FF:000001">
    <property type="entry name" value="DNA polymerase"/>
    <property type="match status" value="1"/>
</dbReference>
<dbReference type="OrthoDB" id="2414538at2759"/>
<dbReference type="SUPFAM" id="SSF56672">
    <property type="entry name" value="DNA/RNA polymerases"/>
    <property type="match status" value="1"/>
</dbReference>
<feature type="domain" description="DNA-directed DNA polymerase family B multifunctional" evidence="24">
    <location>
        <begin position="537"/>
        <end position="970"/>
    </location>
</feature>
<evidence type="ECO:0000256" key="8">
    <source>
        <dbReference type="ARBA" id="ARBA00022722"/>
    </source>
</evidence>
<evidence type="ECO:0000256" key="15">
    <source>
        <dbReference type="ARBA" id="ARBA00023004"/>
    </source>
</evidence>
<feature type="domain" description="DNA-directed DNA polymerase family B exonuclease" evidence="25">
    <location>
        <begin position="239"/>
        <end position="473"/>
    </location>
</feature>
<dbReference type="EC" id="2.7.7.7" evidence="22"/>
<dbReference type="Gene3D" id="3.30.342.10">
    <property type="entry name" value="DNA Polymerase, chain B, domain 1"/>
    <property type="match status" value="1"/>
</dbReference>
<dbReference type="PROSITE" id="PS00116">
    <property type="entry name" value="DNA_POLYMERASE_B"/>
    <property type="match status" value="1"/>
</dbReference>
<evidence type="ECO:0000256" key="16">
    <source>
        <dbReference type="ARBA" id="ARBA00023014"/>
    </source>
</evidence>
<keyword evidence="7 22" id="KW-0235">DNA replication</keyword>
<dbReference type="OMA" id="CNNCRPR"/>
<dbReference type="InterPro" id="IPR025687">
    <property type="entry name" value="Znf-C4pol"/>
</dbReference>
<dbReference type="InterPro" id="IPR006134">
    <property type="entry name" value="DNA-dir_DNA_pol_B_multi_dom"/>
</dbReference>
<dbReference type="InterPro" id="IPR023211">
    <property type="entry name" value="DNA_pol_palm_dom_sf"/>
</dbReference>
<evidence type="ECO:0000256" key="4">
    <source>
        <dbReference type="ARBA" id="ARBA00022485"/>
    </source>
</evidence>
<dbReference type="GO" id="GO:0008270">
    <property type="term" value="F:zinc ion binding"/>
    <property type="evidence" value="ECO:0007669"/>
    <property type="project" value="UniProtKB-KW"/>
</dbReference>
<dbReference type="InterPro" id="IPR017964">
    <property type="entry name" value="DNA-dir_DNA_pol_B_CS"/>
</dbReference>
<dbReference type="PANTHER" id="PTHR10322">
    <property type="entry name" value="DNA POLYMERASE CATALYTIC SUBUNIT"/>
    <property type="match status" value="1"/>
</dbReference>
<reference evidence="29" key="1">
    <citation type="journal article" date="2015" name="Nat. Plants">
        <title>Genome expansion of Arabis alpina linked with retrotransposition and reduced symmetric DNA methylation.</title>
        <authorList>
            <person name="Willing E.M."/>
            <person name="Rawat V."/>
            <person name="Mandakova T."/>
            <person name="Maumus F."/>
            <person name="James G.V."/>
            <person name="Nordstroem K.J."/>
            <person name="Becker C."/>
            <person name="Warthmann N."/>
            <person name="Chica C."/>
            <person name="Szarzynska B."/>
            <person name="Zytnicki M."/>
            <person name="Albani M.C."/>
            <person name="Kiefer C."/>
            <person name="Bergonzi S."/>
            <person name="Castaings L."/>
            <person name="Mateos J.L."/>
            <person name="Berns M.C."/>
            <person name="Bujdoso N."/>
            <person name="Piofczyk T."/>
            <person name="de Lorenzo L."/>
            <person name="Barrero-Sicilia C."/>
            <person name="Mateos I."/>
            <person name="Piednoel M."/>
            <person name="Hagmann J."/>
            <person name="Chen-Min-Tao R."/>
            <person name="Iglesias-Fernandez R."/>
            <person name="Schuster S.C."/>
            <person name="Alonso-Blanco C."/>
            <person name="Roudier F."/>
            <person name="Carbonero P."/>
            <person name="Paz-Ares J."/>
            <person name="Davis S.J."/>
            <person name="Pecinka A."/>
            <person name="Quesneville H."/>
            <person name="Colot V."/>
            <person name="Lysak M.A."/>
            <person name="Weigel D."/>
            <person name="Coupland G."/>
            <person name="Schneeberger K."/>
        </authorList>
    </citation>
    <scope>NUCLEOTIDE SEQUENCE [LARGE SCALE GENOMIC DNA]</scope>
    <source>
        <strain evidence="29">cv. Pajares</strain>
    </source>
</reference>
<keyword evidence="10 22" id="KW-0863">Zinc-finger</keyword>
<dbReference type="Gene3D" id="3.90.1600.10">
    <property type="entry name" value="Palm domain of DNA polymerase"/>
    <property type="match status" value="1"/>
</dbReference>
<dbReference type="FunFam" id="3.30.342.10:FF:000007">
    <property type="entry name" value="DNA polymerase"/>
    <property type="match status" value="1"/>
</dbReference>
<dbReference type="GO" id="GO:0045004">
    <property type="term" value="P:DNA replication proofreading"/>
    <property type="evidence" value="ECO:0007669"/>
    <property type="project" value="TreeGrafter"/>
</dbReference>
<comment type="subunit">
    <text evidence="21">Heterodimer with subunits of 125 kDa and 50 kDa. The 125 kDa subunit contains the polymerase active site and most likely the active site for the 3'-5' exonuclease activity.</text>
</comment>
<dbReference type="InterPro" id="IPR043502">
    <property type="entry name" value="DNA/RNA_pol_sf"/>
</dbReference>
<dbReference type="SMART" id="SM00486">
    <property type="entry name" value="POLBc"/>
    <property type="match status" value="1"/>
</dbReference>
<keyword evidence="5 22" id="KW-0808">Transferase</keyword>
<dbReference type="GO" id="GO:0006287">
    <property type="term" value="P:base-excision repair, gap-filling"/>
    <property type="evidence" value="ECO:0007669"/>
    <property type="project" value="TreeGrafter"/>
</dbReference>
<evidence type="ECO:0000259" key="27">
    <source>
        <dbReference type="Pfam" id="PF24055"/>
    </source>
</evidence>
<keyword evidence="11" id="KW-0378">Hydrolase</keyword>
<dbReference type="Pfam" id="PF00136">
    <property type="entry name" value="DNA_pol_B"/>
    <property type="match status" value="1"/>
</dbReference>
<keyword evidence="18 22" id="KW-0539">Nucleus</keyword>
<dbReference type="PRINTS" id="PR00106">
    <property type="entry name" value="DNAPOLB"/>
</dbReference>
<keyword evidence="17 22" id="KW-0238">DNA-binding</keyword>
<comment type="subcellular location">
    <subcellularLocation>
        <location evidence="2 22">Nucleus</location>
    </subcellularLocation>
</comment>
<dbReference type="InterPro" id="IPR012337">
    <property type="entry name" value="RNaseH-like_sf"/>
</dbReference>
<dbReference type="Proteomes" id="UP000029120">
    <property type="component" value="Chromosome 8"/>
</dbReference>
<dbReference type="FunFam" id="3.30.420.10:FF:000351">
    <property type="entry name" value="DNA polymerase"/>
    <property type="match status" value="1"/>
</dbReference>
<evidence type="ECO:0000256" key="17">
    <source>
        <dbReference type="ARBA" id="ARBA00023125"/>
    </source>
</evidence>
<evidence type="ECO:0000256" key="1">
    <source>
        <dbReference type="ARBA" id="ARBA00001966"/>
    </source>
</evidence>
<dbReference type="Gene3D" id="3.30.420.10">
    <property type="entry name" value="Ribonuclease H-like superfamily/Ribonuclease H"/>
    <property type="match status" value="1"/>
</dbReference>
<dbReference type="InterPro" id="IPR006172">
    <property type="entry name" value="DNA-dir_DNA_pol_B"/>
</dbReference>
<feature type="domain" description="DNA polymerase delta/zeta catalytic subunit N-terminal" evidence="27">
    <location>
        <begin position="141"/>
        <end position="217"/>
    </location>
</feature>
<keyword evidence="12 22" id="KW-0862">Zinc</keyword>
<comment type="cofactor">
    <cofactor evidence="1 22">
        <name>[4Fe-4S] cluster</name>
        <dbReference type="ChEBI" id="CHEBI:49883"/>
    </cofactor>
</comment>
<evidence type="ECO:0000256" key="21">
    <source>
        <dbReference type="ARBA" id="ARBA00065328"/>
    </source>
</evidence>
<keyword evidence="29" id="KW-1185">Reference proteome</keyword>
<dbReference type="Pfam" id="PF03104">
    <property type="entry name" value="DNA_pol_B_exo1"/>
    <property type="match status" value="1"/>
</dbReference>
<evidence type="ECO:0000256" key="10">
    <source>
        <dbReference type="ARBA" id="ARBA00022771"/>
    </source>
</evidence>
<evidence type="ECO:0000256" key="20">
    <source>
        <dbReference type="ARBA" id="ARBA00060059"/>
    </source>
</evidence>
<organism evidence="28 29">
    <name type="scientific">Arabis alpina</name>
    <name type="common">Alpine rock-cress</name>
    <dbReference type="NCBI Taxonomy" id="50452"/>
    <lineage>
        <taxon>Eukaryota</taxon>
        <taxon>Viridiplantae</taxon>
        <taxon>Streptophyta</taxon>
        <taxon>Embryophyta</taxon>
        <taxon>Tracheophyta</taxon>
        <taxon>Spermatophyta</taxon>
        <taxon>Magnoliopsida</taxon>
        <taxon>eudicotyledons</taxon>
        <taxon>Gunneridae</taxon>
        <taxon>Pentapetalae</taxon>
        <taxon>rosids</taxon>
        <taxon>malvids</taxon>
        <taxon>Brassicales</taxon>
        <taxon>Brassicaceae</taxon>
        <taxon>Arabideae</taxon>
        <taxon>Arabis</taxon>
    </lineage>
</organism>
<evidence type="ECO:0000256" key="12">
    <source>
        <dbReference type="ARBA" id="ARBA00022833"/>
    </source>
</evidence>
<keyword evidence="15 22" id="KW-0408">Iron</keyword>
<dbReference type="CDD" id="cd05533">
    <property type="entry name" value="POLBc_delta"/>
    <property type="match status" value="1"/>
</dbReference>
<evidence type="ECO:0000256" key="9">
    <source>
        <dbReference type="ARBA" id="ARBA00022723"/>
    </source>
</evidence>
<dbReference type="Gramene" id="KFK28087">
    <property type="protein sequence ID" value="KFK28087"/>
    <property type="gene ID" value="AALP_AA8G470600"/>
</dbReference>
<evidence type="ECO:0000256" key="5">
    <source>
        <dbReference type="ARBA" id="ARBA00022679"/>
    </source>
</evidence>
<dbReference type="GO" id="GO:0043625">
    <property type="term" value="C:delta DNA polymerase complex"/>
    <property type="evidence" value="ECO:0007669"/>
    <property type="project" value="TreeGrafter"/>
</dbReference>
<dbReference type="CDD" id="cd05777">
    <property type="entry name" value="DNA_polB_delta_exo"/>
    <property type="match status" value="1"/>
</dbReference>
<evidence type="ECO:0000256" key="3">
    <source>
        <dbReference type="ARBA" id="ARBA00005755"/>
    </source>
</evidence>
<comment type="function">
    <text evidence="20">This polymerase possesses two enzymatic activities: DNA synthesis (polymerase) and an exonucleolytic activity that degrades single-stranded DNA in the 3'- to 5'-direction.</text>
</comment>
<dbReference type="AlphaFoldDB" id="A0A087GDY5"/>
<dbReference type="GO" id="GO:0006297">
    <property type="term" value="P:nucleotide-excision repair, DNA gap filling"/>
    <property type="evidence" value="ECO:0007669"/>
    <property type="project" value="TreeGrafter"/>
</dbReference>
<comment type="catalytic activity">
    <reaction evidence="19 22">
        <text>DNA(n) + a 2'-deoxyribonucleoside 5'-triphosphate = DNA(n+1) + diphosphate</text>
        <dbReference type="Rhea" id="RHEA:22508"/>
        <dbReference type="Rhea" id="RHEA-COMP:17339"/>
        <dbReference type="Rhea" id="RHEA-COMP:17340"/>
        <dbReference type="ChEBI" id="CHEBI:33019"/>
        <dbReference type="ChEBI" id="CHEBI:61560"/>
        <dbReference type="ChEBI" id="CHEBI:173112"/>
        <dbReference type="EC" id="2.7.7.7"/>
    </reaction>
</comment>
<dbReference type="InterPro" id="IPR056435">
    <property type="entry name" value="DPOD/Z_N"/>
</dbReference>
<sequence length="1095" mass="123544">MKRGGNPKKRPPPSNTPPAGKHQATGNPTPSPVIGTLEDEFVDEDVFMDEVLGEEDEESLILRDMEEREAVSARSSTWARPPLSPTYLSNSQNIIFQQLEIDYVIRESYKELLPSSSGPAAVIRIFGVTREGHSVCCFVHGFEPYFYIACPTGMGPDDISRFHQLLEGKMRDSNNKNASVPKCVRHIEMVQKRSIMYYQQQKSQTFLKITVALPTMVATCRGILDKGIQIDGLGMKSFQTYESNVVFALRFMVDRDIVGGNWIEVPAGKYKKNARTLSHCQLEFNCLYSDLISHAAEGDYSKMAPFRVLSFDIECAGRKGHFPEANHDPVIQIANLVTLQGEDQPFVRNVMTLKSCAPIVGVDVMSFEAEREVLLAWRDFIRDVDPDIIIGYNICKFDLPYLIERAATLGIKDFPLLGRIKGNMVQVRDSRFSSRQQGTRESKETTIEGRFQFDLFQAIHRDYKLSSYSLNSVSAHFLSEQKEDVHHSIITDLQNGNAETRRRLAVYCLKDAYLPQRLLDKLMYIYNYVEMARVTGVPISFLLARGQSIKVLSQLLRKAKQKNLVLPNAKQSGSEQATYEGATVLEARTGFYEKPIATLDFASLYPSIMMAYNLCYCTLVTPEDVRKLNLPPEHIHKTPSGETFVKQNLQKGILPEILEELITARKRAKADLKEAKDPLEKAVLDGRQLALKISANSVYGFTGATIGQLPCLEISSSVTSYGRQMIEQTKKYVEDKFTTLGGYEYNAEVIYGDTDSVMVQFGVSDVEAAMNLGREAAEYISATFIKPIKLEFEKVYFPYLLINKKRYAGLLWTNPQKFDKMDTKGIETVRRDNCLLVKNLVTESLHKILIDRDVPGAAEYVKNTISDLLMNRIDLSLLVITKGLTKTGEDYKVNSAHGELAERMRKRDPATAPNVGDRVPYVIVKAAKGAKAYERSEDPIYVLENNIPIDPNYYLENQISKPLLRIFEPVLKNASKELLHGSHTRSISIPTPSNSGIMKFAKKQLSCVGCKVSISTGTLCSRCKGREAELYCKNVSQVSDLEELFGRLWTQCQECQGSLHQDVLCTSRDCPIFYRRMKAQKDMAVARQQLDRWSF</sequence>
<dbReference type="InterPro" id="IPR006133">
    <property type="entry name" value="DNA-dir_DNA_pol_B_exonuc"/>
</dbReference>
<gene>
    <name evidence="28" type="ordered locus">AALP_Aa8g470600</name>
</gene>
<accession>A0A087GDY5</accession>
<dbReference type="EMBL" id="CM002876">
    <property type="protein sequence ID" value="KFK28087.1"/>
    <property type="molecule type" value="Genomic_DNA"/>
</dbReference>
<dbReference type="GO" id="GO:0051539">
    <property type="term" value="F:4 iron, 4 sulfur cluster binding"/>
    <property type="evidence" value="ECO:0007669"/>
    <property type="project" value="UniProtKB-KW"/>
</dbReference>
<evidence type="ECO:0000259" key="26">
    <source>
        <dbReference type="Pfam" id="PF14260"/>
    </source>
</evidence>